<protein>
    <submittedName>
        <fullName evidence="6">Transcriptional regulator</fullName>
    </submittedName>
</protein>
<dbReference type="GO" id="GO:0006351">
    <property type="term" value="P:DNA-templated transcription"/>
    <property type="evidence" value="ECO:0007669"/>
    <property type="project" value="TreeGrafter"/>
</dbReference>
<evidence type="ECO:0000256" key="3">
    <source>
        <dbReference type="ARBA" id="ARBA00023125"/>
    </source>
</evidence>
<proteinExistence type="inferred from homology"/>
<dbReference type="Pfam" id="PF03466">
    <property type="entry name" value="LysR_substrate"/>
    <property type="match status" value="1"/>
</dbReference>
<dbReference type="PANTHER" id="PTHR30537">
    <property type="entry name" value="HTH-TYPE TRANSCRIPTIONAL REGULATOR"/>
    <property type="match status" value="1"/>
</dbReference>
<dbReference type="KEGG" id="hch:HCH_06514"/>
<feature type="domain" description="HTH lysR-type" evidence="5">
    <location>
        <begin position="1"/>
        <end position="59"/>
    </location>
</feature>
<dbReference type="PRINTS" id="PR00039">
    <property type="entry name" value="HTHLYSR"/>
</dbReference>
<evidence type="ECO:0000256" key="2">
    <source>
        <dbReference type="ARBA" id="ARBA00023015"/>
    </source>
</evidence>
<evidence type="ECO:0000256" key="1">
    <source>
        <dbReference type="ARBA" id="ARBA00009437"/>
    </source>
</evidence>
<keyword evidence="3" id="KW-0238">DNA-binding</keyword>
<dbReference type="CDD" id="cd08422">
    <property type="entry name" value="PBP2_CrgA_like"/>
    <property type="match status" value="1"/>
</dbReference>
<comment type="similarity">
    <text evidence="1">Belongs to the LysR transcriptional regulatory family.</text>
</comment>
<evidence type="ECO:0000256" key="4">
    <source>
        <dbReference type="ARBA" id="ARBA00023163"/>
    </source>
</evidence>
<keyword evidence="2" id="KW-0805">Transcription regulation</keyword>
<dbReference type="GO" id="GO:0043565">
    <property type="term" value="F:sequence-specific DNA binding"/>
    <property type="evidence" value="ECO:0007669"/>
    <property type="project" value="TreeGrafter"/>
</dbReference>
<gene>
    <name evidence="6" type="ordered locus">HCH_06514</name>
</gene>
<dbReference type="SUPFAM" id="SSF53850">
    <property type="entry name" value="Periplasmic binding protein-like II"/>
    <property type="match status" value="1"/>
</dbReference>
<dbReference type="InterPro" id="IPR036390">
    <property type="entry name" value="WH_DNA-bd_sf"/>
</dbReference>
<sequence length="301" mass="33442">MTSINDLTVFHQTALHGSLTAAARELDITPAAASAAIKRLEQSLDTALFVRSTRSLRLTGEGESFLQHCRAALNALDTGRRELLAKKGEIGGTLRISASSDFGRNLLMPWLDEFQTQHPNLVLRLELTDRVADINRENVDIALRYGAPPDSNHVAFNIVRTRRIICGSPAYFERYGDPLTPEDLQNHNCLLYLVDERAYDQWGFHDGERRITVNVNGDRISNDAEAVHRWAVAGVGLANKSMLDMCQDLLHGRVRTTLTQYACAEISMYLICPGKKQVTPAALLLRDFLREKCAAALAAVE</sequence>
<dbReference type="HOGENOM" id="CLU_039613_16_4_6"/>
<dbReference type="PROSITE" id="PS50931">
    <property type="entry name" value="HTH_LYSR"/>
    <property type="match status" value="1"/>
</dbReference>
<dbReference type="RefSeq" id="WP_011400206.1">
    <property type="nucleotide sequence ID" value="NC_007645.1"/>
</dbReference>
<dbReference type="GO" id="GO:0003700">
    <property type="term" value="F:DNA-binding transcription factor activity"/>
    <property type="evidence" value="ECO:0007669"/>
    <property type="project" value="InterPro"/>
</dbReference>
<dbReference type="PANTHER" id="PTHR30537:SF21">
    <property type="entry name" value="HTH-TYPE TRANSCRIPTIONAL REGULATOR SINR-RELATED"/>
    <property type="match status" value="1"/>
</dbReference>
<dbReference type="eggNOG" id="COG0583">
    <property type="taxonomic scope" value="Bacteria"/>
</dbReference>
<dbReference type="SUPFAM" id="SSF46785">
    <property type="entry name" value="Winged helix' DNA-binding domain"/>
    <property type="match status" value="1"/>
</dbReference>
<dbReference type="OrthoDB" id="9815676at2"/>
<evidence type="ECO:0000259" key="5">
    <source>
        <dbReference type="PROSITE" id="PS50931"/>
    </source>
</evidence>
<dbReference type="EMBL" id="CP000155">
    <property type="protein sequence ID" value="ABC33154.1"/>
    <property type="molecule type" value="Genomic_DNA"/>
</dbReference>
<accession>Q2S870</accession>
<dbReference type="Proteomes" id="UP000000238">
    <property type="component" value="Chromosome"/>
</dbReference>
<dbReference type="FunFam" id="3.40.190.290:FF:000001">
    <property type="entry name" value="Transcriptional regulator, LysR family"/>
    <property type="match status" value="1"/>
</dbReference>
<dbReference type="Pfam" id="PF00126">
    <property type="entry name" value="HTH_1"/>
    <property type="match status" value="1"/>
</dbReference>
<organism evidence="6 7">
    <name type="scientific">Hahella chejuensis (strain KCTC 2396)</name>
    <dbReference type="NCBI Taxonomy" id="349521"/>
    <lineage>
        <taxon>Bacteria</taxon>
        <taxon>Pseudomonadati</taxon>
        <taxon>Pseudomonadota</taxon>
        <taxon>Gammaproteobacteria</taxon>
        <taxon>Oceanospirillales</taxon>
        <taxon>Hahellaceae</taxon>
        <taxon>Hahella</taxon>
    </lineage>
</organism>
<keyword evidence="7" id="KW-1185">Reference proteome</keyword>
<evidence type="ECO:0000313" key="7">
    <source>
        <dbReference type="Proteomes" id="UP000000238"/>
    </source>
</evidence>
<dbReference type="AlphaFoldDB" id="Q2S870"/>
<dbReference type="InterPro" id="IPR036388">
    <property type="entry name" value="WH-like_DNA-bd_sf"/>
</dbReference>
<evidence type="ECO:0000313" key="6">
    <source>
        <dbReference type="EMBL" id="ABC33154.1"/>
    </source>
</evidence>
<dbReference type="Gene3D" id="3.40.190.290">
    <property type="match status" value="1"/>
</dbReference>
<dbReference type="STRING" id="349521.HCH_06514"/>
<dbReference type="InterPro" id="IPR000847">
    <property type="entry name" value="LysR_HTH_N"/>
</dbReference>
<keyword evidence="4" id="KW-0804">Transcription</keyword>
<reference evidence="6 7" key="1">
    <citation type="journal article" date="2005" name="Nucleic Acids Res.">
        <title>Genomic blueprint of Hahella chejuensis, a marine microbe producing an algicidal agent.</title>
        <authorList>
            <person name="Jeong H."/>
            <person name="Yim J.H."/>
            <person name="Lee C."/>
            <person name="Choi S.-H."/>
            <person name="Park Y.K."/>
            <person name="Yoon S.H."/>
            <person name="Hur C.-G."/>
            <person name="Kang H.-Y."/>
            <person name="Kim D."/>
            <person name="Lee H.H."/>
            <person name="Park K.H."/>
            <person name="Park S.-H."/>
            <person name="Park H.-S."/>
            <person name="Lee H.K."/>
            <person name="Oh T.K."/>
            <person name="Kim J.F."/>
        </authorList>
    </citation>
    <scope>NUCLEOTIDE SEQUENCE [LARGE SCALE GENOMIC DNA]</scope>
    <source>
        <strain evidence="6 7">KCTC 2396</strain>
    </source>
</reference>
<dbReference type="Gene3D" id="1.10.10.10">
    <property type="entry name" value="Winged helix-like DNA-binding domain superfamily/Winged helix DNA-binding domain"/>
    <property type="match status" value="1"/>
</dbReference>
<name>Q2S870_HAHCH</name>
<dbReference type="FunFam" id="1.10.10.10:FF:000001">
    <property type="entry name" value="LysR family transcriptional regulator"/>
    <property type="match status" value="1"/>
</dbReference>
<dbReference type="InterPro" id="IPR005119">
    <property type="entry name" value="LysR_subst-bd"/>
</dbReference>
<dbReference type="InterPro" id="IPR058163">
    <property type="entry name" value="LysR-type_TF_proteobact-type"/>
</dbReference>